<reference evidence="5" key="2">
    <citation type="journal article" date="2023" name="IMA Fungus">
        <title>Comparative genomic study of the Penicillium genus elucidates a diverse pangenome and 15 lateral gene transfer events.</title>
        <authorList>
            <person name="Petersen C."/>
            <person name="Sorensen T."/>
            <person name="Nielsen M.R."/>
            <person name="Sondergaard T.E."/>
            <person name="Sorensen J.L."/>
            <person name="Fitzpatrick D.A."/>
            <person name="Frisvad J.C."/>
            <person name="Nielsen K.L."/>
        </authorList>
    </citation>
    <scope>NUCLEOTIDE SEQUENCE</scope>
    <source>
        <strain evidence="5">IBT 21472</strain>
    </source>
</reference>
<keyword evidence="6" id="KW-1185">Reference proteome</keyword>
<evidence type="ECO:0000313" key="6">
    <source>
        <dbReference type="Proteomes" id="UP001147746"/>
    </source>
</evidence>
<keyword evidence="1 3" id="KW-0732">Signal</keyword>
<dbReference type="Pfam" id="PF10342">
    <property type="entry name" value="Kre9_KNH"/>
    <property type="match status" value="1"/>
</dbReference>
<evidence type="ECO:0000256" key="2">
    <source>
        <dbReference type="SAM" id="MobiDB-lite"/>
    </source>
</evidence>
<proteinExistence type="predicted"/>
<feature type="chain" id="PRO_5041194800" description="Yeast cell wall synthesis Kre9/Knh1-like N-terminal domain-containing protein" evidence="3">
    <location>
        <begin position="20"/>
        <end position="246"/>
    </location>
</feature>
<dbReference type="EMBL" id="JAPZBO010000005">
    <property type="protein sequence ID" value="KAJ5316221.1"/>
    <property type="molecule type" value="Genomic_DNA"/>
</dbReference>
<dbReference type="PANTHER" id="PTHR40633">
    <property type="entry name" value="MATRIX PROTEIN, PUTATIVE (AFU_ORTHOLOGUE AFUA_8G05410)-RELATED"/>
    <property type="match status" value="1"/>
</dbReference>
<feature type="region of interest" description="Disordered" evidence="2">
    <location>
        <begin position="113"/>
        <end position="219"/>
    </location>
</feature>
<evidence type="ECO:0000256" key="3">
    <source>
        <dbReference type="SAM" id="SignalP"/>
    </source>
</evidence>
<sequence>MHFNSVLAVSATLFALGLAADPLAFTSWPKDVQAGKPVTLTWAGAAPDQPVTLTLRKGSAGNLSDVEVMTAQGKDGTFTWTPGKNVKEGQTYAFQVSQGGQRNYSALLKAGAPVPSVSDTTEDGTTATGTTASGTSATSDATTTTTGTSTGTSSGTTTDTTTGATQTTGITSKPLISSAASATPSSSPASTSVVSSTVTSDGPMMTDESTHKKAKHSAGVQNAASPLQYSMNLIGGALGLLVYLVQ</sequence>
<evidence type="ECO:0000313" key="5">
    <source>
        <dbReference type="EMBL" id="KAJ5316221.1"/>
    </source>
</evidence>
<dbReference type="Proteomes" id="UP001147746">
    <property type="component" value="Unassembled WGS sequence"/>
</dbReference>
<name>A0A9W9H952_9EURO</name>
<accession>A0A9W9H952</accession>
<comment type="caution">
    <text evidence="5">The sequence shown here is derived from an EMBL/GenBank/DDBJ whole genome shotgun (WGS) entry which is preliminary data.</text>
</comment>
<reference evidence="5" key="1">
    <citation type="submission" date="2022-12" db="EMBL/GenBank/DDBJ databases">
        <authorList>
            <person name="Petersen C."/>
        </authorList>
    </citation>
    <scope>NUCLEOTIDE SEQUENCE</scope>
    <source>
        <strain evidence="5">IBT 21472</strain>
    </source>
</reference>
<feature type="signal peptide" evidence="3">
    <location>
        <begin position="1"/>
        <end position="19"/>
    </location>
</feature>
<dbReference type="InterPro" id="IPR052982">
    <property type="entry name" value="SRP1/TIP1-like"/>
</dbReference>
<feature type="domain" description="Yeast cell wall synthesis Kre9/Knh1-like N-terminal" evidence="4">
    <location>
        <begin position="31"/>
        <end position="106"/>
    </location>
</feature>
<feature type="compositionally biased region" description="Low complexity" evidence="2">
    <location>
        <begin position="123"/>
        <end position="200"/>
    </location>
</feature>
<evidence type="ECO:0000259" key="4">
    <source>
        <dbReference type="Pfam" id="PF10342"/>
    </source>
</evidence>
<dbReference type="AlphaFoldDB" id="A0A9W9H952"/>
<evidence type="ECO:0000256" key="1">
    <source>
        <dbReference type="ARBA" id="ARBA00022729"/>
    </source>
</evidence>
<dbReference type="OrthoDB" id="5589325at2759"/>
<protein>
    <recommendedName>
        <fullName evidence="4">Yeast cell wall synthesis Kre9/Knh1-like N-terminal domain-containing protein</fullName>
    </recommendedName>
</protein>
<dbReference type="InterPro" id="IPR018466">
    <property type="entry name" value="Kre9/Knh1-like_N"/>
</dbReference>
<dbReference type="PANTHER" id="PTHR40633:SF6">
    <property type="entry name" value="MATRIX PROTEIN, PUTATIVE (AFU_ORTHOLOGUE AFUA_8G05410)-RELATED"/>
    <property type="match status" value="1"/>
</dbReference>
<gene>
    <name evidence="5" type="ORF">N7476_006528</name>
</gene>
<organism evidence="5 6">
    <name type="scientific">Penicillium atrosanguineum</name>
    <dbReference type="NCBI Taxonomy" id="1132637"/>
    <lineage>
        <taxon>Eukaryota</taxon>
        <taxon>Fungi</taxon>
        <taxon>Dikarya</taxon>
        <taxon>Ascomycota</taxon>
        <taxon>Pezizomycotina</taxon>
        <taxon>Eurotiomycetes</taxon>
        <taxon>Eurotiomycetidae</taxon>
        <taxon>Eurotiales</taxon>
        <taxon>Aspergillaceae</taxon>
        <taxon>Penicillium</taxon>
    </lineage>
</organism>